<dbReference type="InterPro" id="IPR052516">
    <property type="entry name" value="N-heterocyclic_Hydroxylase"/>
</dbReference>
<dbReference type="PIRSF" id="PIRSF036389">
    <property type="entry name" value="IOR_B"/>
    <property type="match status" value="1"/>
</dbReference>
<dbReference type="Proteomes" id="UP000603940">
    <property type="component" value="Unassembled WGS sequence"/>
</dbReference>
<dbReference type="EMBL" id="JACTUZ010000005">
    <property type="protein sequence ID" value="MBC9175875.1"/>
    <property type="molecule type" value="Genomic_DNA"/>
</dbReference>
<dbReference type="InterPro" id="IPR037165">
    <property type="entry name" value="AldOxase/xan_DH_Mopterin-bd_sf"/>
</dbReference>
<dbReference type="PANTHER" id="PTHR47495">
    <property type="entry name" value="ALDEHYDE DEHYDROGENASE"/>
    <property type="match status" value="1"/>
</dbReference>
<evidence type="ECO:0000256" key="1">
    <source>
        <dbReference type="SAM" id="MobiDB-lite"/>
    </source>
</evidence>
<comment type="caution">
    <text evidence="3">The sequence shown here is derived from an EMBL/GenBank/DDBJ whole genome shotgun (WGS) entry which is preliminary data.</text>
</comment>
<dbReference type="SUPFAM" id="SSF56003">
    <property type="entry name" value="Molybdenum cofactor-binding domain"/>
    <property type="match status" value="2"/>
</dbReference>
<proteinExistence type="predicted"/>
<dbReference type="Pfam" id="PF20256">
    <property type="entry name" value="MoCoBD_2"/>
    <property type="match status" value="2"/>
</dbReference>
<dbReference type="InterPro" id="IPR012368">
    <property type="entry name" value="OxRdtase_Mopterin-bd_su_IorB"/>
</dbReference>
<feature type="domain" description="Aldehyde oxidase/xanthine dehydrogenase a/b hammerhead" evidence="2">
    <location>
        <begin position="230"/>
        <end position="308"/>
    </location>
</feature>
<keyword evidence="4" id="KW-1185">Reference proteome</keyword>
<dbReference type="Pfam" id="PF02738">
    <property type="entry name" value="MoCoBD_1"/>
    <property type="match status" value="1"/>
</dbReference>
<dbReference type="PANTHER" id="PTHR47495:SF2">
    <property type="entry name" value="ALDEHYDE DEHYDROGENASE"/>
    <property type="match status" value="1"/>
</dbReference>
<gene>
    <name evidence="3" type="ORF">IBL25_02800</name>
</gene>
<feature type="region of interest" description="Disordered" evidence="1">
    <location>
        <begin position="737"/>
        <end position="764"/>
    </location>
</feature>
<feature type="compositionally biased region" description="Low complexity" evidence="1">
    <location>
        <begin position="739"/>
        <end position="749"/>
    </location>
</feature>
<accession>A0ABR7R2M9</accession>
<dbReference type="InterPro" id="IPR046867">
    <property type="entry name" value="AldOxase/xan_DH_MoCoBD2"/>
</dbReference>
<dbReference type="Gene3D" id="3.30.365.10">
    <property type="entry name" value="Aldehyde oxidase/xanthine dehydrogenase, molybdopterin binding domain"/>
    <property type="match status" value="4"/>
</dbReference>
<evidence type="ECO:0000313" key="3">
    <source>
        <dbReference type="EMBL" id="MBC9175875.1"/>
    </source>
</evidence>
<dbReference type="InterPro" id="IPR000674">
    <property type="entry name" value="Ald_Oxase/Xan_DH_a/b"/>
</dbReference>
<evidence type="ECO:0000313" key="4">
    <source>
        <dbReference type="Proteomes" id="UP000603940"/>
    </source>
</evidence>
<organism evidence="3 4">
    <name type="scientific">Pseudoroseomonas ludipueritiae</name>
    <dbReference type="NCBI Taxonomy" id="198093"/>
    <lineage>
        <taxon>Bacteria</taxon>
        <taxon>Pseudomonadati</taxon>
        <taxon>Pseudomonadota</taxon>
        <taxon>Alphaproteobacteria</taxon>
        <taxon>Acetobacterales</taxon>
        <taxon>Acetobacteraceae</taxon>
        <taxon>Pseudoroseomonas</taxon>
    </lineage>
</organism>
<dbReference type="SMART" id="SM01008">
    <property type="entry name" value="Ald_Xan_dh_C"/>
    <property type="match status" value="1"/>
</dbReference>
<sequence length="764" mass="80861">MTGPSYGRVEAGTMPRRGLLGTGLVLAFAALGRRKAHAAGEQPGLRSLQNEAGGGKTGDAFQGFAPGGFIRIAPDGGVTLIMPNAEMGQGIYTAEATLLAEELEVGLDQVKLEAAPPNEDLYKQPLLQSQSTGGSTSVRGAWVPLRQAGAAARTMLVGAAAARWGVPAAECTAQRGAVTHGPSGRSLSYGELVEDAGRQPVPQDVPLKDPAQWQIIGKPVKRLDTPGKTDGSAVFGIDIRLPDMKVAAVSACPVFGGKLRGLDEAAARATPGVRDIIRIEDAVAVVGDHYWAAAQGLRALRIDWDNGPNAKVSSSEVIGRLREAYGKRPAVQARHDGDVDGAMARAAKRVEAAYELPFLAHATMEPINTTIHVRPDGCDIWVGTQVPTVAQSIAAKVLGLPPEKVAIHNQLIGGGFGRRLVADSIGQAAAIAKQVSYPLKIVWSREEDIQHDFYRPAYYDRISAGLGPDGLPVAWVDHVTGGSVMGHYFPGGLPEGKLDADAVEGAQQPPYDLPAVHVDWTREDPPVPITWWRGVGPTHNVYVVESFMDELAHAAGRDPVDYRRALLGKLPRARAVLDLAAEKSGWGTPLPAGCGRGVSLHDSFGSYLAVVVEVAVSDLGEVKLRRVVAAVDCGQTINPDTVAAQIEGGLVFGLSAALYSDITFEGGRVQQSNFNDYRMMRMNETPPLEVHQIRNSENPGGIGENGTVSAAPALANAVFAATGKRLRRYPIDRRELIRTETSTRTSSLSPGQGRDVAALAPAGR</sequence>
<evidence type="ECO:0000259" key="2">
    <source>
        <dbReference type="SMART" id="SM01008"/>
    </source>
</evidence>
<dbReference type="Gene3D" id="3.90.1170.50">
    <property type="entry name" value="Aldehyde oxidase/xanthine dehydrogenase, a/b hammerhead"/>
    <property type="match status" value="1"/>
</dbReference>
<name>A0ABR7R2M9_9PROT</name>
<dbReference type="InterPro" id="IPR008274">
    <property type="entry name" value="AldOxase/xan_DH_MoCoBD1"/>
</dbReference>
<reference evidence="3 4" key="1">
    <citation type="journal article" date="2009" name="Int. J. Syst. Evol. Microbiol.">
        <title>Transfer of Teichococcus ludipueritiae and Muricoccus roseus to the genus Roseomonas, as Roseomonas ludipueritiae comb. nov. and Roseomonas rosea comb. nov., respectively, and emended description of the genus Roseomonas.</title>
        <authorList>
            <person name="Sanchez-Porro C."/>
            <person name="Gallego V."/>
            <person name="Busse H.J."/>
            <person name="Kampfer P."/>
            <person name="Ventosa A."/>
        </authorList>
    </citation>
    <scope>NUCLEOTIDE SEQUENCE [LARGE SCALE GENOMIC DNA]</scope>
    <source>
        <strain evidence="3 4">DSM 14915</strain>
    </source>
</reference>
<protein>
    <submittedName>
        <fullName evidence="3">Xanthine dehydrogenase family protein molybdopterin-binding subunit</fullName>
    </submittedName>
</protein>